<dbReference type="PANTHER" id="PTHR21027">
    <property type="entry name" value="TRNA-SPLICING ENDONUCLEASE SUBUNIT SEN54"/>
    <property type="match status" value="1"/>
</dbReference>
<evidence type="ECO:0000256" key="3">
    <source>
        <dbReference type="SAM" id="MobiDB-lite"/>
    </source>
</evidence>
<keyword evidence="2" id="KW-0819">tRNA processing</keyword>
<comment type="caution">
    <text evidence="5">The sequence shown here is derived from an EMBL/GenBank/DDBJ whole genome shotgun (WGS) entry which is preliminary data.</text>
</comment>
<dbReference type="GO" id="GO:0000379">
    <property type="term" value="P:tRNA-type intron splice site recognition and cleavage"/>
    <property type="evidence" value="ECO:0007669"/>
    <property type="project" value="TreeGrafter"/>
</dbReference>
<protein>
    <recommendedName>
        <fullName evidence="4">tRNA-splicing endonuclease subunit Sen54 N-terminal domain-containing protein</fullName>
    </recommendedName>
</protein>
<evidence type="ECO:0000313" key="5">
    <source>
        <dbReference type="EMBL" id="OKL57458.1"/>
    </source>
</evidence>
<dbReference type="Pfam" id="PF12928">
    <property type="entry name" value="tRNA_int_end_N2"/>
    <property type="match status" value="1"/>
</dbReference>
<evidence type="ECO:0000259" key="4">
    <source>
        <dbReference type="Pfam" id="PF12928"/>
    </source>
</evidence>
<name>A0A225AJU4_TALAT</name>
<reference evidence="5 6" key="1">
    <citation type="submission" date="2015-06" db="EMBL/GenBank/DDBJ databases">
        <title>Talaromyces atroroseus IBT 11181 draft genome.</title>
        <authorList>
            <person name="Rasmussen K.B."/>
            <person name="Rasmussen S."/>
            <person name="Petersen B."/>
            <person name="Sicheritz-Ponten T."/>
            <person name="Mortensen U.H."/>
            <person name="Thrane U."/>
        </authorList>
    </citation>
    <scope>NUCLEOTIDE SEQUENCE [LARGE SCALE GENOMIC DNA]</scope>
    <source>
        <strain evidence="5 6">IBT 11181</strain>
    </source>
</reference>
<dbReference type="InterPro" id="IPR024336">
    <property type="entry name" value="tRNA_splic_suSen54_N"/>
</dbReference>
<keyword evidence="6" id="KW-1185">Reference proteome</keyword>
<dbReference type="RefSeq" id="XP_020117579.1">
    <property type="nucleotide sequence ID" value="XM_020262138.1"/>
</dbReference>
<gene>
    <name evidence="5" type="ORF">UA08_07220</name>
</gene>
<organism evidence="5 6">
    <name type="scientific">Talaromyces atroroseus</name>
    <dbReference type="NCBI Taxonomy" id="1441469"/>
    <lineage>
        <taxon>Eukaryota</taxon>
        <taxon>Fungi</taxon>
        <taxon>Dikarya</taxon>
        <taxon>Ascomycota</taxon>
        <taxon>Pezizomycotina</taxon>
        <taxon>Eurotiomycetes</taxon>
        <taxon>Eurotiomycetidae</taxon>
        <taxon>Eurotiales</taxon>
        <taxon>Trichocomaceae</taxon>
        <taxon>Talaromyces</taxon>
        <taxon>Talaromyces sect. Trachyspermi</taxon>
    </lineage>
</organism>
<feature type="region of interest" description="Disordered" evidence="3">
    <location>
        <begin position="429"/>
        <end position="461"/>
    </location>
</feature>
<proteinExistence type="inferred from homology"/>
<dbReference type="InterPro" id="IPR024337">
    <property type="entry name" value="tRNA_splic_suSen54"/>
</dbReference>
<evidence type="ECO:0000256" key="2">
    <source>
        <dbReference type="ARBA" id="ARBA00022694"/>
    </source>
</evidence>
<dbReference type="STRING" id="1441469.A0A225AJU4"/>
<evidence type="ECO:0000313" key="6">
    <source>
        <dbReference type="Proteomes" id="UP000214365"/>
    </source>
</evidence>
<evidence type="ECO:0000256" key="1">
    <source>
        <dbReference type="ARBA" id="ARBA00005736"/>
    </source>
</evidence>
<dbReference type="OrthoDB" id="408683at2759"/>
<sequence length="534" mass="59713">MADADEDVVFHPTSTVSAPQAEIDLSDEVQDFRFLNTVSLVTDPSQVTIPRRGEKDFEPNPTILQSDTLATSRNAMHNAISHPRLGSSKNRIVGIYCPEGPTPLVTDTNQEVAAEEDGKTPAKPKPVVKDPMSGIPSDACVHVTNSKGPFFKTVGKTDRWNRTWLLPEEALYLLERGTLDIRWPASITGTVQTETDAEEMDIPMSLQAAYACLMGRGGLTLERYIVYTGLKRLGYTLRRAPAWYGAQDEPETEPDGESRIVSYAKGISNCWSRFYNSIPNIWESDYSAQGPLIGFRAPRTYNAVFRKLALIPTEDAAVKRPSRKQTEAPFQFVYHVYKPNTPFKKSAPPAPDFRIAVVDARIQTSIPTLRQIRALLATSPYDPPKGEKMERHLYARLRQGYRSAILAIVDQGVVSYLRFGDAGFSKEKIFETQGPPRGPKTGGFSKNNRGREGKPTARTALTNGELGPMKVVRLWEDETGRRCFGWRYGKERRASRKVQAFLFPVANSLTPDPHGTPKEQKTTKMEIVEYRKTP</sequence>
<dbReference type="AlphaFoldDB" id="A0A225AJU4"/>
<accession>A0A225AJU4</accession>
<dbReference type="PANTHER" id="PTHR21027:SF1">
    <property type="entry name" value="TRNA-SPLICING ENDONUCLEASE SUBUNIT SEN54"/>
    <property type="match status" value="1"/>
</dbReference>
<feature type="domain" description="tRNA-splicing endonuclease subunit Sen54 N-terminal" evidence="4">
    <location>
        <begin position="77"/>
        <end position="183"/>
    </location>
</feature>
<dbReference type="GO" id="GO:0000214">
    <property type="term" value="C:tRNA-intron endonuclease complex"/>
    <property type="evidence" value="ECO:0007669"/>
    <property type="project" value="TreeGrafter"/>
</dbReference>
<comment type="similarity">
    <text evidence="1">Belongs to the SEN54 family.</text>
</comment>
<dbReference type="GeneID" id="31006976"/>
<dbReference type="EMBL" id="LFMY01000011">
    <property type="protein sequence ID" value="OKL57458.1"/>
    <property type="molecule type" value="Genomic_DNA"/>
</dbReference>
<dbReference type="Proteomes" id="UP000214365">
    <property type="component" value="Unassembled WGS sequence"/>
</dbReference>